<keyword evidence="1" id="KW-0808">Transferase</keyword>
<dbReference type="Pfam" id="PF22664">
    <property type="entry name" value="TRI-like_N"/>
    <property type="match status" value="1"/>
</dbReference>
<evidence type="ECO:0000313" key="4">
    <source>
        <dbReference type="Proteomes" id="UP000306584"/>
    </source>
</evidence>
<dbReference type="Gene3D" id="3.30.559.10">
    <property type="entry name" value="Chloramphenicol acetyltransferase-like domain"/>
    <property type="match status" value="2"/>
</dbReference>
<feature type="domain" description="Trichothecene 3-O-acetyltransferase-like N-terminal" evidence="2">
    <location>
        <begin position="25"/>
        <end position="181"/>
    </location>
</feature>
<gene>
    <name evidence="3" type="ORF">D6D01_01328</name>
</gene>
<dbReference type="PANTHER" id="PTHR31896">
    <property type="entry name" value="FAMILY REGULATORY PROTEIN, PUTATIVE (AFU_ORTHOLOGUE AFUA_3G14730)-RELATED"/>
    <property type="match status" value="1"/>
</dbReference>
<dbReference type="Proteomes" id="UP000306584">
    <property type="component" value="Unassembled WGS sequence"/>
</dbReference>
<evidence type="ECO:0000313" key="3">
    <source>
        <dbReference type="EMBL" id="THY35440.1"/>
    </source>
</evidence>
<dbReference type="PANTHER" id="PTHR31896:SF64">
    <property type="entry name" value="TRICHOTHECENE 3-O-ACETYLTRANSFERASE"/>
    <property type="match status" value="1"/>
</dbReference>
<accession>A0A4S9LZV0</accession>
<comment type="caution">
    <text evidence="3">The sequence shown here is derived from an EMBL/GenBank/DDBJ whole genome shotgun (WGS) entry which is preliminary data.</text>
</comment>
<name>A0A4S9LZV0_AURPU</name>
<sequence length="470" mass="51804">MASVTQAKDLDECLNILSQQPGHRMFTPICLAFPVNDATKFPTLIETLKEGLMTLTSAFPWLTGKVVSEGVNETNSGTYKIKPSTNSKIITVKDLREDKTFQSMEILREKGFPASMLDEVAISPLKSLSGSCEESPLEPTPVLRVQVNLVVGGLLLVIVAQHNVMDMSGQFQIMKLFSKACHRQPFSEDDLTFENIARGNLVPILNDDYERGAETACPLPVVETTKAEAKPEHTQSKTSRTPDESCAWAYFNFPSSSLDSMKEEATRTLSPLVEFVSTDDALGAFIWQAVSRARTARLNKSTVSTFSRAVDVRQMFDISRQYPGLMSNNSYSSLTLDSLTNKSLGEIASELRAGIATGTSKLYHHTRALATLLHRAADKRTVTYNPFPSSSTGIIFSSWAKFELYDLDFCLGLGKPAAVRRPRFSPVGSLMFMMPRDSNGDIAAAMCLRGDDMAAIKADETFMRYADYIG</sequence>
<proteinExistence type="predicted"/>
<dbReference type="AlphaFoldDB" id="A0A4S9LZV0"/>
<dbReference type="InterPro" id="IPR051283">
    <property type="entry name" value="Sec_Metabolite_Acyltrans"/>
</dbReference>
<dbReference type="GO" id="GO:0016740">
    <property type="term" value="F:transferase activity"/>
    <property type="evidence" value="ECO:0007669"/>
    <property type="project" value="UniProtKB-KW"/>
</dbReference>
<dbReference type="InterPro" id="IPR054710">
    <property type="entry name" value="Tri101-like_N"/>
</dbReference>
<evidence type="ECO:0000256" key="1">
    <source>
        <dbReference type="ARBA" id="ARBA00022679"/>
    </source>
</evidence>
<evidence type="ECO:0000259" key="2">
    <source>
        <dbReference type="Pfam" id="PF22664"/>
    </source>
</evidence>
<dbReference type="EMBL" id="QZBD01000022">
    <property type="protein sequence ID" value="THY35440.1"/>
    <property type="molecule type" value="Genomic_DNA"/>
</dbReference>
<reference evidence="3 4" key="1">
    <citation type="submission" date="2018-10" db="EMBL/GenBank/DDBJ databases">
        <title>Fifty Aureobasidium pullulans genomes reveal a recombining polyextremotolerant generalist.</title>
        <authorList>
            <person name="Gostincar C."/>
            <person name="Turk M."/>
            <person name="Zajc J."/>
            <person name="Gunde-Cimerman N."/>
        </authorList>
    </citation>
    <scope>NUCLEOTIDE SEQUENCE [LARGE SCALE GENOMIC DNA]</scope>
    <source>
        <strain evidence="3 4">EXF-6604</strain>
    </source>
</reference>
<dbReference type="InterPro" id="IPR023213">
    <property type="entry name" value="CAT-like_dom_sf"/>
</dbReference>
<organism evidence="3 4">
    <name type="scientific">Aureobasidium pullulans</name>
    <name type="common">Black yeast</name>
    <name type="synonym">Pullularia pullulans</name>
    <dbReference type="NCBI Taxonomy" id="5580"/>
    <lineage>
        <taxon>Eukaryota</taxon>
        <taxon>Fungi</taxon>
        <taxon>Dikarya</taxon>
        <taxon>Ascomycota</taxon>
        <taxon>Pezizomycotina</taxon>
        <taxon>Dothideomycetes</taxon>
        <taxon>Dothideomycetidae</taxon>
        <taxon>Dothideales</taxon>
        <taxon>Saccotheciaceae</taxon>
        <taxon>Aureobasidium</taxon>
    </lineage>
</organism>
<protein>
    <recommendedName>
        <fullName evidence="2">Trichothecene 3-O-acetyltransferase-like N-terminal domain-containing protein</fullName>
    </recommendedName>
</protein>